<evidence type="ECO:0000313" key="5">
    <source>
        <dbReference type="Proteomes" id="UP000095210"/>
    </source>
</evidence>
<protein>
    <submittedName>
        <fullName evidence="4">NADPH-quinone reductase (Modulator of drug activity B)</fullName>
        <ecNumber evidence="4">1.6.5.2</ecNumber>
    </submittedName>
</protein>
<feature type="domain" description="Flavodoxin-like fold" evidence="3">
    <location>
        <begin position="1"/>
        <end position="213"/>
    </location>
</feature>
<dbReference type="EMBL" id="CP014859">
    <property type="protein sequence ID" value="AOS63664.1"/>
    <property type="molecule type" value="Genomic_DNA"/>
</dbReference>
<keyword evidence="2 4" id="KW-0560">Oxidoreductase</keyword>
<evidence type="ECO:0000256" key="2">
    <source>
        <dbReference type="ARBA" id="ARBA00023002"/>
    </source>
</evidence>
<dbReference type="GO" id="GO:0003955">
    <property type="term" value="F:NAD(P)H dehydrogenase (quinone) activity"/>
    <property type="evidence" value="ECO:0007669"/>
    <property type="project" value="UniProtKB-EC"/>
</dbReference>
<dbReference type="KEGG" id="ahm:TL08_14250"/>
<dbReference type="AlphaFoldDB" id="A0AAC9HQJ2"/>
<dbReference type="Proteomes" id="UP000095210">
    <property type="component" value="Chromosome"/>
</dbReference>
<dbReference type="InterPro" id="IPR029039">
    <property type="entry name" value="Flavoprotein-like_sf"/>
</dbReference>
<comment type="similarity">
    <text evidence="1">Belongs to the NAD(P)H dehydrogenase (quinone) family.</text>
</comment>
<evidence type="ECO:0000313" key="4">
    <source>
        <dbReference type="EMBL" id="AOS63664.1"/>
    </source>
</evidence>
<dbReference type="InterPro" id="IPR003680">
    <property type="entry name" value="Flavodoxin_fold"/>
</dbReference>
<dbReference type="GO" id="GO:0005829">
    <property type="term" value="C:cytosol"/>
    <property type="evidence" value="ECO:0007669"/>
    <property type="project" value="TreeGrafter"/>
</dbReference>
<accession>A0AAC9HQJ2</accession>
<gene>
    <name evidence="4" type="ORF">TL08_14250</name>
</gene>
<reference evidence="5" key="1">
    <citation type="submission" date="2016-03" db="EMBL/GenBank/DDBJ databases">
        <title>Complete genome sequence of the type strain Actinoalloteichus hymeniacidonis DSM 45092.</title>
        <authorList>
            <person name="Schaffert L."/>
            <person name="Albersmeier A."/>
            <person name="Winkler A."/>
            <person name="Kalinowski J."/>
            <person name="Zotchev S."/>
            <person name="Ruckert C."/>
        </authorList>
    </citation>
    <scope>NUCLEOTIDE SEQUENCE [LARGE SCALE GENOMIC DNA]</scope>
    <source>
        <strain evidence="5">HPA177(T) (DSM 45092(T))</strain>
    </source>
</reference>
<dbReference type="EC" id="1.6.5.2" evidence="4"/>
<dbReference type="Gene3D" id="3.40.50.360">
    <property type="match status" value="1"/>
</dbReference>
<evidence type="ECO:0000259" key="3">
    <source>
        <dbReference type="Pfam" id="PF02525"/>
    </source>
</evidence>
<dbReference type="InterPro" id="IPR051545">
    <property type="entry name" value="NAD(P)H_dehydrogenase_qn"/>
</dbReference>
<dbReference type="PANTHER" id="PTHR10204:SF34">
    <property type="entry name" value="NAD(P)H DEHYDROGENASE [QUINONE] 1 ISOFORM 1"/>
    <property type="match status" value="1"/>
</dbReference>
<keyword evidence="5" id="KW-1185">Reference proteome</keyword>
<dbReference type="Pfam" id="PF02525">
    <property type="entry name" value="Flavodoxin_2"/>
    <property type="match status" value="1"/>
</dbReference>
<name>A0AAC9HQJ2_9PSEU</name>
<dbReference type="PANTHER" id="PTHR10204">
    <property type="entry name" value="NAD P H OXIDOREDUCTASE-RELATED"/>
    <property type="match status" value="1"/>
</dbReference>
<sequence length="257" mass="28510">MNVLWIYAHPEARSLNGALRDEGLRTLTGLGHRHRQSDLYAMGWNAVVDHADFDQDPDTRLVVGAESKRAYESGGLSADIRREHEKIDWADTIVFQFPLWWFGMPAILKGWFDRVFVKGFAYGVREPNGRTARYGAGTLAGKRAMIIVTAGGGESAFSPRGINGDLDELLFPIQHGTFWYAGLTVLPPLAVFGADRLSEADYEAAAEALRERLQTLDDTPAIAYRKQNTGDYDDDHVLLPDRAAGQRGLSVHRVPQA</sequence>
<organism evidence="4 5">
    <name type="scientific">Actinoalloteichus hymeniacidonis</name>
    <dbReference type="NCBI Taxonomy" id="340345"/>
    <lineage>
        <taxon>Bacteria</taxon>
        <taxon>Bacillati</taxon>
        <taxon>Actinomycetota</taxon>
        <taxon>Actinomycetes</taxon>
        <taxon>Pseudonocardiales</taxon>
        <taxon>Pseudonocardiaceae</taxon>
        <taxon>Actinoalloteichus</taxon>
    </lineage>
</organism>
<proteinExistence type="inferred from homology"/>
<dbReference type="RefSeq" id="WP_069849511.1">
    <property type="nucleotide sequence ID" value="NZ_CP014859.1"/>
</dbReference>
<evidence type="ECO:0000256" key="1">
    <source>
        <dbReference type="ARBA" id="ARBA00006252"/>
    </source>
</evidence>
<dbReference type="SUPFAM" id="SSF52218">
    <property type="entry name" value="Flavoproteins"/>
    <property type="match status" value="1"/>
</dbReference>